<protein>
    <submittedName>
        <fullName evidence="3">Uncharacterized protein</fullName>
    </submittedName>
</protein>
<evidence type="ECO:0000256" key="1">
    <source>
        <dbReference type="SAM" id="Phobius"/>
    </source>
</evidence>
<sequence length="442" mass="49685">MGIFVSSNGNFTLPFVLLLLGIPLIAIGKQRCIDSQDLSCSLFLVNLQSPFQWTLGVLCLLLSFICIILDSVSNSSDGKRISDEEVETELLSSHYHQDEILDLIQKNITEAVQLLLRNEQGKTDNTSVYQKQVESIERKAVVYLNSLAFKVSKQQQIQKMNKEPVDSELNLLCQEAAYKTLVAFDTHDKIVSSSISLLALVAKDEKVQERTLYQADRYGLDVPIKAMRDALARSKLVKEPKEENEFVEAELQRKACLLLGALADGAAESQDLSIVTKITEEDGLEAIIDAIDWYRLHAEVCNWGLWALFTLCFGHRGNKKLFVRMQGIQKSCEAITNIINDYRQAKQEKDIKLKESTLSAIDVARHGVALLFDVLRYDESDPDLDIEYIRSMSLNGGLHKMLISMMNAFSENKEIMMMAQQMLIATGYCGNIPEFAGSIVLR</sequence>
<dbReference type="Proteomes" id="UP001054902">
    <property type="component" value="Unassembled WGS sequence"/>
</dbReference>
<evidence type="ECO:0000313" key="4">
    <source>
        <dbReference type="Proteomes" id="UP001054902"/>
    </source>
</evidence>
<keyword evidence="2" id="KW-0732">Signal</keyword>
<dbReference type="InterPro" id="IPR011989">
    <property type="entry name" value="ARM-like"/>
</dbReference>
<dbReference type="Gene3D" id="1.25.10.10">
    <property type="entry name" value="Leucine-rich Repeat Variant"/>
    <property type="match status" value="1"/>
</dbReference>
<keyword evidence="1" id="KW-0472">Membrane</keyword>
<comment type="caution">
    <text evidence="3">The sequence shown here is derived from an EMBL/GenBank/DDBJ whole genome shotgun (WGS) entry which is preliminary data.</text>
</comment>
<reference evidence="3 4" key="1">
    <citation type="journal article" date="2021" name="Sci. Rep.">
        <title>The genome of the diatom Chaetoceros tenuissimus carries an ancient integrated fragment of an extant virus.</title>
        <authorList>
            <person name="Hongo Y."/>
            <person name="Kimura K."/>
            <person name="Takaki Y."/>
            <person name="Yoshida Y."/>
            <person name="Baba S."/>
            <person name="Kobayashi G."/>
            <person name="Nagasaki K."/>
            <person name="Hano T."/>
            <person name="Tomaru Y."/>
        </authorList>
    </citation>
    <scope>NUCLEOTIDE SEQUENCE [LARGE SCALE GENOMIC DNA]</scope>
    <source>
        <strain evidence="3 4">NIES-3715</strain>
    </source>
</reference>
<dbReference type="EMBL" id="BLLK01000047">
    <property type="protein sequence ID" value="GFH54800.1"/>
    <property type="molecule type" value="Genomic_DNA"/>
</dbReference>
<accession>A0AAD3H8Z8</accession>
<name>A0AAD3H8Z8_9STRA</name>
<keyword evidence="1" id="KW-1133">Transmembrane helix</keyword>
<feature type="chain" id="PRO_5041903906" evidence="2">
    <location>
        <begin position="29"/>
        <end position="442"/>
    </location>
</feature>
<dbReference type="SUPFAM" id="SSF48371">
    <property type="entry name" value="ARM repeat"/>
    <property type="match status" value="1"/>
</dbReference>
<keyword evidence="1" id="KW-0812">Transmembrane</keyword>
<dbReference type="InterPro" id="IPR016024">
    <property type="entry name" value="ARM-type_fold"/>
</dbReference>
<keyword evidence="4" id="KW-1185">Reference proteome</keyword>
<feature type="transmembrane region" description="Helical" evidence="1">
    <location>
        <begin position="52"/>
        <end position="72"/>
    </location>
</feature>
<evidence type="ECO:0000256" key="2">
    <source>
        <dbReference type="SAM" id="SignalP"/>
    </source>
</evidence>
<organism evidence="3 4">
    <name type="scientific">Chaetoceros tenuissimus</name>
    <dbReference type="NCBI Taxonomy" id="426638"/>
    <lineage>
        <taxon>Eukaryota</taxon>
        <taxon>Sar</taxon>
        <taxon>Stramenopiles</taxon>
        <taxon>Ochrophyta</taxon>
        <taxon>Bacillariophyta</taxon>
        <taxon>Coscinodiscophyceae</taxon>
        <taxon>Chaetocerotophycidae</taxon>
        <taxon>Chaetocerotales</taxon>
        <taxon>Chaetocerotaceae</taxon>
        <taxon>Chaetoceros</taxon>
    </lineage>
</organism>
<proteinExistence type="predicted"/>
<dbReference type="AlphaFoldDB" id="A0AAD3H8Z8"/>
<feature type="signal peptide" evidence="2">
    <location>
        <begin position="1"/>
        <end position="28"/>
    </location>
</feature>
<evidence type="ECO:0000313" key="3">
    <source>
        <dbReference type="EMBL" id="GFH54800.1"/>
    </source>
</evidence>
<gene>
    <name evidence="3" type="ORF">CTEN210_11276</name>
</gene>